<evidence type="ECO:0000313" key="12">
    <source>
        <dbReference type="EMBL" id="ACY17466.1"/>
    </source>
</evidence>
<comment type="similarity">
    <text evidence="1">Belongs to the helicase family. RAD25/XPB subfamily.</text>
</comment>
<keyword evidence="2" id="KW-0547">Nucleotide-binding</keyword>
<dbReference type="eggNOG" id="COG1061">
    <property type="taxonomic scope" value="Bacteria"/>
</dbReference>
<keyword evidence="13" id="KW-1185">Reference proteome</keyword>
<feature type="domain" description="Helicase ATP-binding" evidence="10">
    <location>
        <begin position="111"/>
        <end position="255"/>
    </location>
</feature>
<dbReference type="SMART" id="SM00490">
    <property type="entry name" value="HELICc"/>
    <property type="match status" value="1"/>
</dbReference>
<dbReference type="Pfam" id="PF04851">
    <property type="entry name" value="ResIII"/>
    <property type="match status" value="1"/>
</dbReference>
<dbReference type="Gene3D" id="3.40.1170.30">
    <property type="match status" value="1"/>
</dbReference>
<dbReference type="GO" id="GO:0016787">
    <property type="term" value="F:hydrolase activity"/>
    <property type="evidence" value="ECO:0007669"/>
    <property type="project" value="UniProtKB-KW"/>
</dbReference>
<dbReference type="PROSITE" id="PS51192">
    <property type="entry name" value="HELICASE_ATP_BIND_1"/>
    <property type="match status" value="1"/>
</dbReference>
<dbReference type="GO" id="GO:0043138">
    <property type="term" value="F:3'-5' DNA helicase activity"/>
    <property type="evidence" value="ECO:0007669"/>
    <property type="project" value="UniProtKB-EC"/>
</dbReference>
<dbReference type="EC" id="5.6.2.4" evidence="8"/>
<dbReference type="InterPro" id="IPR050615">
    <property type="entry name" value="ATP-dep_DNA_Helicase"/>
</dbReference>
<dbReference type="KEGG" id="hoh:Hoch_4977"/>
<keyword evidence="4" id="KW-0347">Helicase</keyword>
<evidence type="ECO:0000259" key="11">
    <source>
        <dbReference type="PROSITE" id="PS51194"/>
    </source>
</evidence>
<evidence type="ECO:0000259" key="10">
    <source>
        <dbReference type="PROSITE" id="PS51192"/>
    </source>
</evidence>
<accession>D0LUA2</accession>
<dbReference type="RefSeq" id="WP_012830058.1">
    <property type="nucleotide sequence ID" value="NC_013440.1"/>
</dbReference>
<dbReference type="Pfam" id="PF16203">
    <property type="entry name" value="ERCC3_RAD25_C"/>
    <property type="match status" value="1"/>
</dbReference>
<name>D0LUA2_HALO1</name>
<reference evidence="12 13" key="1">
    <citation type="journal article" date="2010" name="Stand. Genomic Sci.">
        <title>Complete genome sequence of Haliangium ochraceum type strain (SMP-2).</title>
        <authorList>
            <consortium name="US DOE Joint Genome Institute (JGI-PGF)"/>
            <person name="Ivanova N."/>
            <person name="Daum C."/>
            <person name="Lang E."/>
            <person name="Abt B."/>
            <person name="Kopitz M."/>
            <person name="Saunders E."/>
            <person name="Lapidus A."/>
            <person name="Lucas S."/>
            <person name="Glavina Del Rio T."/>
            <person name="Nolan M."/>
            <person name="Tice H."/>
            <person name="Copeland A."/>
            <person name="Cheng J.F."/>
            <person name="Chen F."/>
            <person name="Bruce D."/>
            <person name="Goodwin L."/>
            <person name="Pitluck S."/>
            <person name="Mavromatis K."/>
            <person name="Pati A."/>
            <person name="Mikhailova N."/>
            <person name="Chen A."/>
            <person name="Palaniappan K."/>
            <person name="Land M."/>
            <person name="Hauser L."/>
            <person name="Chang Y.J."/>
            <person name="Jeffries C.D."/>
            <person name="Detter J.C."/>
            <person name="Brettin T."/>
            <person name="Rohde M."/>
            <person name="Goker M."/>
            <person name="Bristow J."/>
            <person name="Markowitz V."/>
            <person name="Eisen J.A."/>
            <person name="Hugenholtz P."/>
            <person name="Kyrpides N.C."/>
            <person name="Klenk H.P."/>
        </authorList>
    </citation>
    <scope>NUCLEOTIDE SEQUENCE [LARGE SCALE GENOMIC DNA]</scope>
    <source>
        <strain evidence="13">DSM 14365 / CIP 107738 / JCM 11303 / AJ 13395 / SMP-2</strain>
    </source>
</reference>
<protein>
    <recommendedName>
        <fullName evidence="8">DNA 3'-5' helicase</fullName>
        <ecNumber evidence="8">5.6.2.4</ecNumber>
    </recommendedName>
</protein>
<keyword evidence="6" id="KW-0413">Isomerase</keyword>
<evidence type="ECO:0000256" key="9">
    <source>
        <dbReference type="ARBA" id="ARBA00048988"/>
    </source>
</evidence>
<evidence type="ECO:0000313" key="13">
    <source>
        <dbReference type="Proteomes" id="UP000001880"/>
    </source>
</evidence>
<dbReference type="SMART" id="SM00487">
    <property type="entry name" value="DEXDc"/>
    <property type="match status" value="1"/>
</dbReference>
<dbReference type="EMBL" id="CP001804">
    <property type="protein sequence ID" value="ACY17466.1"/>
    <property type="molecule type" value="Genomic_DNA"/>
</dbReference>
<gene>
    <name evidence="12" type="ordered locus">Hoch_4977</name>
</gene>
<dbReference type="PROSITE" id="PS51194">
    <property type="entry name" value="HELICASE_CTER"/>
    <property type="match status" value="1"/>
</dbReference>
<comment type="catalytic activity">
    <reaction evidence="9">
        <text>ATP + H2O = ADP + phosphate + H(+)</text>
        <dbReference type="Rhea" id="RHEA:13065"/>
        <dbReference type="ChEBI" id="CHEBI:15377"/>
        <dbReference type="ChEBI" id="CHEBI:15378"/>
        <dbReference type="ChEBI" id="CHEBI:30616"/>
        <dbReference type="ChEBI" id="CHEBI:43474"/>
        <dbReference type="ChEBI" id="CHEBI:456216"/>
        <dbReference type="EC" id="5.6.2.4"/>
    </reaction>
</comment>
<dbReference type="InterPro" id="IPR040699">
    <property type="entry name" value="XPB_DRD"/>
</dbReference>
<feature type="domain" description="Helicase C-terminal" evidence="11">
    <location>
        <begin position="345"/>
        <end position="479"/>
    </location>
</feature>
<keyword evidence="3" id="KW-0378">Hydrolase</keyword>
<dbReference type="OrthoDB" id="9804086at2"/>
<keyword evidence="5" id="KW-0067">ATP-binding</keyword>
<organism evidence="12 13">
    <name type="scientific">Haliangium ochraceum (strain DSM 14365 / JCM 11303 / SMP-2)</name>
    <dbReference type="NCBI Taxonomy" id="502025"/>
    <lineage>
        <taxon>Bacteria</taxon>
        <taxon>Pseudomonadati</taxon>
        <taxon>Myxococcota</taxon>
        <taxon>Polyangia</taxon>
        <taxon>Haliangiales</taxon>
        <taxon>Kofleriaceae</taxon>
        <taxon>Haliangium</taxon>
    </lineage>
</organism>
<evidence type="ECO:0000256" key="8">
    <source>
        <dbReference type="ARBA" id="ARBA00034808"/>
    </source>
</evidence>
<sequence>MTDAETGQDAAAGARLVLRYDAGTIAVTAEDADGQRASADTLRALAAGLPGCVWDARAACFRAEALDYAAVVLTLHRAGAAYRDDARAYAELDAHLRVRRQPRPYQEEALAAWNAQRGRGVVVLPTGSGKSLVALTAIDAKRRAALVVAPTLDLVRQWYDLLHQSFGVPVGVVGGGEYQVEALTVTTYDSAHMHMANLGARFGLVVFDECHHLPSASYALAARLCLAPYRLGLTATPERTDGRDSELDALIGPEAYRRDIVELSGDYLAPYDTVTVEVELSPEEREAHDEARALYRDYVTRSGIRMSSPGGWSEFIMRSSQSEEGRAAMDAYRTQRRLALAAASKLDYLSDLLAQHSGDRAIVFTQDNATVYEISRRFLIPAITHQTKVTERSHILAGLADGTYTAVATSKVLNEGVDVPSVNVGIVMSGSGSVREHVQRLGRILRKQDAKRALLYELVTAGTAETFTSERRRQHSAYR</sequence>
<dbReference type="SUPFAM" id="SSF52540">
    <property type="entry name" value="P-loop containing nucleoside triphosphate hydrolases"/>
    <property type="match status" value="1"/>
</dbReference>
<dbReference type="AlphaFoldDB" id="D0LUA2"/>
<dbReference type="STRING" id="502025.Hoch_4977"/>
<dbReference type="HOGENOM" id="CLU_008213_6_0_7"/>
<dbReference type="CDD" id="cd17926">
    <property type="entry name" value="DEXHc_RE"/>
    <property type="match status" value="1"/>
</dbReference>
<evidence type="ECO:0000256" key="2">
    <source>
        <dbReference type="ARBA" id="ARBA00022741"/>
    </source>
</evidence>
<dbReference type="InterPro" id="IPR014001">
    <property type="entry name" value="Helicase_ATP-bd"/>
</dbReference>
<dbReference type="GO" id="GO:0003677">
    <property type="term" value="F:DNA binding"/>
    <property type="evidence" value="ECO:0007669"/>
    <property type="project" value="InterPro"/>
</dbReference>
<comment type="catalytic activity">
    <reaction evidence="7">
        <text>Couples ATP hydrolysis with the unwinding of duplex DNA by translocating in the 3'-5' direction.</text>
        <dbReference type="EC" id="5.6.2.4"/>
    </reaction>
</comment>
<dbReference type="Proteomes" id="UP000001880">
    <property type="component" value="Chromosome"/>
</dbReference>
<dbReference type="InterPro" id="IPR006935">
    <property type="entry name" value="Helicase/UvrB_N"/>
</dbReference>
<dbReference type="GO" id="GO:0005524">
    <property type="term" value="F:ATP binding"/>
    <property type="evidence" value="ECO:0007669"/>
    <property type="project" value="UniProtKB-KW"/>
</dbReference>
<evidence type="ECO:0000256" key="1">
    <source>
        <dbReference type="ARBA" id="ARBA00006637"/>
    </source>
</evidence>
<dbReference type="PANTHER" id="PTHR11274:SF0">
    <property type="entry name" value="GENERAL TRANSCRIPTION AND DNA REPAIR FACTOR IIH HELICASE SUBUNIT XPB"/>
    <property type="match status" value="1"/>
</dbReference>
<dbReference type="InterPro" id="IPR032438">
    <property type="entry name" value="ERCC3_RAD25_C"/>
</dbReference>
<evidence type="ECO:0000256" key="6">
    <source>
        <dbReference type="ARBA" id="ARBA00023235"/>
    </source>
</evidence>
<dbReference type="InterPro" id="IPR027417">
    <property type="entry name" value="P-loop_NTPase"/>
</dbReference>
<dbReference type="InterPro" id="IPR001650">
    <property type="entry name" value="Helicase_C-like"/>
</dbReference>
<evidence type="ECO:0000256" key="5">
    <source>
        <dbReference type="ARBA" id="ARBA00022840"/>
    </source>
</evidence>
<evidence type="ECO:0000256" key="3">
    <source>
        <dbReference type="ARBA" id="ARBA00022801"/>
    </source>
</evidence>
<evidence type="ECO:0000256" key="7">
    <source>
        <dbReference type="ARBA" id="ARBA00034617"/>
    </source>
</evidence>
<evidence type="ECO:0000256" key="4">
    <source>
        <dbReference type="ARBA" id="ARBA00022806"/>
    </source>
</evidence>
<dbReference type="PANTHER" id="PTHR11274">
    <property type="entry name" value="RAD25/XP-B DNA REPAIR HELICASE"/>
    <property type="match status" value="1"/>
</dbReference>
<dbReference type="Pfam" id="PF18458">
    <property type="entry name" value="XPB_DRD"/>
    <property type="match status" value="1"/>
</dbReference>
<dbReference type="Gene3D" id="3.40.50.300">
    <property type="entry name" value="P-loop containing nucleotide triphosphate hydrolases"/>
    <property type="match status" value="2"/>
</dbReference>
<proteinExistence type="inferred from homology"/>